<comment type="caution">
    <text evidence="3">The sequence shown here is derived from an EMBL/GenBank/DDBJ whole genome shotgun (WGS) entry which is preliminary data.</text>
</comment>
<dbReference type="EMBL" id="DWYA01000012">
    <property type="protein sequence ID" value="HJB38985.1"/>
    <property type="molecule type" value="Genomic_DNA"/>
</dbReference>
<dbReference type="SUPFAM" id="SSF53955">
    <property type="entry name" value="Lysozyme-like"/>
    <property type="match status" value="1"/>
</dbReference>
<feature type="transmembrane region" description="Helical" evidence="1">
    <location>
        <begin position="12"/>
        <end position="33"/>
    </location>
</feature>
<gene>
    <name evidence="3" type="ORF">H9943_01160</name>
</gene>
<evidence type="ECO:0000256" key="1">
    <source>
        <dbReference type="SAM" id="Phobius"/>
    </source>
</evidence>
<accession>A0A9D2M031</accession>
<organism evidence="3 4">
    <name type="scientific">Candidatus Ruthenibacterium avium</name>
    <dbReference type="NCBI Taxonomy" id="2838751"/>
    <lineage>
        <taxon>Bacteria</taxon>
        <taxon>Bacillati</taxon>
        <taxon>Bacillota</taxon>
        <taxon>Clostridia</taxon>
        <taxon>Eubacteriales</taxon>
        <taxon>Oscillospiraceae</taxon>
        <taxon>Ruthenibacterium</taxon>
    </lineage>
</organism>
<keyword evidence="1" id="KW-0812">Transmembrane</keyword>
<evidence type="ECO:0000313" key="4">
    <source>
        <dbReference type="Proteomes" id="UP000824209"/>
    </source>
</evidence>
<keyword evidence="1" id="KW-0472">Membrane</keyword>
<dbReference type="PANTHER" id="PTHR37423:SF2">
    <property type="entry name" value="MEMBRANE-BOUND LYTIC MUREIN TRANSGLYCOSYLASE C"/>
    <property type="match status" value="1"/>
</dbReference>
<evidence type="ECO:0000259" key="2">
    <source>
        <dbReference type="Pfam" id="PF01464"/>
    </source>
</evidence>
<dbReference type="CDD" id="cd16896">
    <property type="entry name" value="LT_Slt70-like"/>
    <property type="match status" value="1"/>
</dbReference>
<reference evidence="3" key="2">
    <citation type="submission" date="2021-04" db="EMBL/GenBank/DDBJ databases">
        <authorList>
            <person name="Gilroy R."/>
        </authorList>
    </citation>
    <scope>NUCLEOTIDE SEQUENCE</scope>
    <source>
        <strain evidence="3">ChiBcec8-14828</strain>
    </source>
</reference>
<sequence length="195" mass="22290">MKERKTRWVTHGALSVVVAAAMVVVILFLPHGVGAIQRAAYPKKYSEYVEYYADKYHLDQYLVYSIIKTESGFQVDAVSNVDARGLMQITEQTFDWIKTKIAPNEAITFDDMHDPETNIRFGVYLLSVCMARYYEDVSTAAAAYHSGIGKVDSLLEQKEYSEDGRVLFSFPYEQMNHYVRKVNANYKSYQSIYGG</sequence>
<dbReference type="Gene3D" id="1.10.530.10">
    <property type="match status" value="1"/>
</dbReference>
<dbReference type="Proteomes" id="UP000824209">
    <property type="component" value="Unassembled WGS sequence"/>
</dbReference>
<dbReference type="PANTHER" id="PTHR37423">
    <property type="entry name" value="SOLUBLE LYTIC MUREIN TRANSGLYCOSYLASE-RELATED"/>
    <property type="match status" value="1"/>
</dbReference>
<dbReference type="InterPro" id="IPR023346">
    <property type="entry name" value="Lysozyme-like_dom_sf"/>
</dbReference>
<name>A0A9D2M031_9FIRM</name>
<dbReference type="Pfam" id="PF01464">
    <property type="entry name" value="SLT"/>
    <property type="match status" value="1"/>
</dbReference>
<dbReference type="AlphaFoldDB" id="A0A9D2M031"/>
<dbReference type="InterPro" id="IPR008258">
    <property type="entry name" value="Transglycosylase_SLT_dom_1"/>
</dbReference>
<keyword evidence="1" id="KW-1133">Transmembrane helix</keyword>
<proteinExistence type="predicted"/>
<protein>
    <submittedName>
        <fullName evidence="3">Lytic transglycosylase domain-containing protein</fullName>
    </submittedName>
</protein>
<feature type="domain" description="Transglycosylase SLT" evidence="2">
    <location>
        <begin position="48"/>
        <end position="159"/>
    </location>
</feature>
<evidence type="ECO:0000313" key="3">
    <source>
        <dbReference type="EMBL" id="HJB38985.1"/>
    </source>
</evidence>
<reference evidence="3" key="1">
    <citation type="journal article" date="2021" name="PeerJ">
        <title>Extensive microbial diversity within the chicken gut microbiome revealed by metagenomics and culture.</title>
        <authorList>
            <person name="Gilroy R."/>
            <person name="Ravi A."/>
            <person name="Getino M."/>
            <person name="Pursley I."/>
            <person name="Horton D.L."/>
            <person name="Alikhan N.F."/>
            <person name="Baker D."/>
            <person name="Gharbi K."/>
            <person name="Hall N."/>
            <person name="Watson M."/>
            <person name="Adriaenssens E.M."/>
            <person name="Foster-Nyarko E."/>
            <person name="Jarju S."/>
            <person name="Secka A."/>
            <person name="Antonio M."/>
            <person name="Oren A."/>
            <person name="Chaudhuri R.R."/>
            <person name="La Ragione R."/>
            <person name="Hildebrand F."/>
            <person name="Pallen M.J."/>
        </authorList>
    </citation>
    <scope>NUCLEOTIDE SEQUENCE</scope>
    <source>
        <strain evidence="3">ChiBcec8-14828</strain>
    </source>
</reference>